<evidence type="ECO:0000313" key="2">
    <source>
        <dbReference type="Proteomes" id="UP000265566"/>
    </source>
</evidence>
<name>A0A396JWF6_MEDTR</name>
<proteinExistence type="predicted"/>
<dbReference type="EMBL" id="PSQE01000001">
    <property type="protein sequence ID" value="RHN80673.1"/>
    <property type="molecule type" value="Genomic_DNA"/>
</dbReference>
<reference evidence="2" key="1">
    <citation type="journal article" date="2018" name="Nat. Plants">
        <title>Whole-genome landscape of Medicago truncatula symbiotic genes.</title>
        <authorList>
            <person name="Pecrix Y."/>
            <person name="Staton S.E."/>
            <person name="Sallet E."/>
            <person name="Lelandais-Briere C."/>
            <person name="Moreau S."/>
            <person name="Carrere S."/>
            <person name="Blein T."/>
            <person name="Jardinaud M.F."/>
            <person name="Latrasse D."/>
            <person name="Zouine M."/>
            <person name="Zahm M."/>
            <person name="Kreplak J."/>
            <person name="Mayjonade B."/>
            <person name="Satge C."/>
            <person name="Perez M."/>
            <person name="Cauet S."/>
            <person name="Marande W."/>
            <person name="Chantry-Darmon C."/>
            <person name="Lopez-Roques C."/>
            <person name="Bouchez O."/>
            <person name="Berard A."/>
            <person name="Debelle F."/>
            <person name="Munos S."/>
            <person name="Bendahmane A."/>
            <person name="Berges H."/>
            <person name="Niebel A."/>
            <person name="Buitink J."/>
            <person name="Frugier F."/>
            <person name="Benhamed M."/>
            <person name="Crespi M."/>
            <person name="Gouzy J."/>
            <person name="Gamas P."/>
        </authorList>
    </citation>
    <scope>NUCLEOTIDE SEQUENCE [LARGE SCALE GENOMIC DNA]</scope>
    <source>
        <strain evidence="2">cv. Jemalong A17</strain>
    </source>
</reference>
<comment type="caution">
    <text evidence="1">The sequence shown here is derived from an EMBL/GenBank/DDBJ whole genome shotgun (WGS) entry which is preliminary data.</text>
</comment>
<dbReference type="Gramene" id="rna4628">
    <property type="protein sequence ID" value="RHN80673.1"/>
    <property type="gene ID" value="gene4628"/>
</dbReference>
<evidence type="ECO:0000313" key="1">
    <source>
        <dbReference type="EMBL" id="RHN80673.1"/>
    </source>
</evidence>
<gene>
    <name evidence="1" type="ORF">MtrunA17_Chr1g0190841</name>
</gene>
<dbReference type="AlphaFoldDB" id="A0A396JWF6"/>
<dbReference type="Proteomes" id="UP000265566">
    <property type="component" value="Chromosome 1"/>
</dbReference>
<protein>
    <submittedName>
        <fullName evidence="1">Uncharacterized protein</fullName>
    </submittedName>
</protein>
<sequence length="64" mass="7169">MTSPRFTYLEGDMLLLVDVYLQQTNVDINGLVTCGLFVCNKLSVCDYVTVLAVRFICCASRDEV</sequence>
<organism evidence="1 2">
    <name type="scientific">Medicago truncatula</name>
    <name type="common">Barrel medic</name>
    <name type="synonym">Medicago tribuloides</name>
    <dbReference type="NCBI Taxonomy" id="3880"/>
    <lineage>
        <taxon>Eukaryota</taxon>
        <taxon>Viridiplantae</taxon>
        <taxon>Streptophyta</taxon>
        <taxon>Embryophyta</taxon>
        <taxon>Tracheophyta</taxon>
        <taxon>Spermatophyta</taxon>
        <taxon>Magnoliopsida</taxon>
        <taxon>eudicotyledons</taxon>
        <taxon>Gunneridae</taxon>
        <taxon>Pentapetalae</taxon>
        <taxon>rosids</taxon>
        <taxon>fabids</taxon>
        <taxon>Fabales</taxon>
        <taxon>Fabaceae</taxon>
        <taxon>Papilionoideae</taxon>
        <taxon>50 kb inversion clade</taxon>
        <taxon>NPAAA clade</taxon>
        <taxon>Hologalegina</taxon>
        <taxon>IRL clade</taxon>
        <taxon>Trifolieae</taxon>
        <taxon>Medicago</taxon>
    </lineage>
</organism>
<accession>A0A396JWF6</accession>